<protein>
    <recommendedName>
        <fullName evidence="6">RelA/SpoT domain-containing protein</fullName>
    </recommendedName>
</protein>
<accession>A0A7S0F7Q1</accession>
<dbReference type="PANTHER" id="PTHR45641:SF19">
    <property type="entry name" value="NEPHROCYSTIN-3"/>
    <property type="match status" value="1"/>
</dbReference>
<feature type="compositionally biased region" description="Acidic residues" evidence="4">
    <location>
        <begin position="35"/>
        <end position="54"/>
    </location>
</feature>
<dbReference type="SUPFAM" id="SSF48452">
    <property type="entry name" value="TPR-like"/>
    <property type="match status" value="1"/>
</dbReference>
<evidence type="ECO:0000256" key="3">
    <source>
        <dbReference type="PROSITE-ProRule" id="PRU00339"/>
    </source>
</evidence>
<name>A0A7S0F7Q1_9STRA</name>
<sequence>MSKFVGILVRKLDYKDRIEDLVDIVLNPNTMPYDSDSDDSSVDISDVDVSDDESATSTIPSDDEFEDKEGRSRGQRRGGYDDEDYAEEGDDSALLHLKEEKFFERLGHFMKVQRKIEERMQKIDATGRMKEIEVVTHSGGILEDDGSYKVKYQQRDADGEPAQNLGEVYEAAYQIKQSLRDLLDSMVDKVKGLDYIDAKIVELKPRDAANDKAREEYLTRTPGPPETWMYDILRASVTCKTVKQMESVNKFLTKKAHIVQAKNRFVTPAYSGYRDLLYHVLLEWPYKEGVQFVAEIQVHHKDVLNLEKMFGLVNHYKYFRPIFAGPSRSVVQTLRDLDRIQKAGKISDSLINKILASDDADQLFVYGKLFNLKLQNYDLALNIYSRTLELQLDTLGEVHPKTTATYQDIGLVQANLGDFDQALRSLQKCLEIQEEIYGSYSPEVAITRSHLGHTIVERGDDGDELLEHRGALQQYRKALVIREKCLGEDHLDVAGSYQNIGQSLCKLGDFQGALAAYRESLSILESLLGENHAEVAVAHSLLGNVLHEQGDFQGAMEEYSFALAIREEVHGKSHVSTADSHTQIGQLLTDVQDYDEAEARHRKALRIRDTILGKESPEAAESHYWIGFVLNQKGDYEAALKEHNMAYTIRSTILPKKHPDTKASLRSIRANENSQQEP</sequence>
<feature type="region of interest" description="Disordered" evidence="4">
    <location>
        <begin position="658"/>
        <end position="678"/>
    </location>
</feature>
<feature type="repeat" description="TPR" evidence="3">
    <location>
        <begin position="536"/>
        <end position="569"/>
    </location>
</feature>
<feature type="repeat" description="TPR" evidence="3">
    <location>
        <begin position="494"/>
        <end position="527"/>
    </location>
</feature>
<dbReference type="InterPro" id="IPR043519">
    <property type="entry name" value="NT_sf"/>
</dbReference>
<dbReference type="Gene3D" id="1.25.40.10">
    <property type="entry name" value="Tetratricopeptide repeat domain"/>
    <property type="match status" value="2"/>
</dbReference>
<dbReference type="Pfam" id="PF13424">
    <property type="entry name" value="TPR_12"/>
    <property type="match status" value="3"/>
</dbReference>
<dbReference type="PANTHER" id="PTHR45641">
    <property type="entry name" value="TETRATRICOPEPTIDE REPEAT PROTEIN (AFU_ORTHOLOGUE AFUA_6G03870)"/>
    <property type="match status" value="1"/>
</dbReference>
<evidence type="ECO:0000313" key="5">
    <source>
        <dbReference type="EMBL" id="CAD8343643.1"/>
    </source>
</evidence>
<dbReference type="EMBL" id="HBEH01000416">
    <property type="protein sequence ID" value="CAD8343643.1"/>
    <property type="molecule type" value="Transcribed_RNA"/>
</dbReference>
<reference evidence="5" key="1">
    <citation type="submission" date="2021-01" db="EMBL/GenBank/DDBJ databases">
        <authorList>
            <person name="Corre E."/>
            <person name="Pelletier E."/>
            <person name="Niang G."/>
            <person name="Scheremetjew M."/>
            <person name="Finn R."/>
            <person name="Kale V."/>
            <person name="Holt S."/>
            <person name="Cochrane G."/>
            <person name="Meng A."/>
            <person name="Brown T."/>
            <person name="Cohen L."/>
        </authorList>
    </citation>
    <scope>NUCLEOTIDE SEQUENCE</scope>
    <source>
        <strain evidence="5">B593</strain>
    </source>
</reference>
<keyword evidence="1" id="KW-0677">Repeat</keyword>
<feature type="repeat" description="TPR" evidence="3">
    <location>
        <begin position="578"/>
        <end position="611"/>
    </location>
</feature>
<dbReference type="SUPFAM" id="SSF81301">
    <property type="entry name" value="Nucleotidyltransferase"/>
    <property type="match status" value="1"/>
</dbReference>
<organism evidence="5">
    <name type="scientific">Pseudo-nitzschia arenysensis</name>
    <dbReference type="NCBI Taxonomy" id="697910"/>
    <lineage>
        <taxon>Eukaryota</taxon>
        <taxon>Sar</taxon>
        <taxon>Stramenopiles</taxon>
        <taxon>Ochrophyta</taxon>
        <taxon>Bacillariophyta</taxon>
        <taxon>Bacillariophyceae</taxon>
        <taxon>Bacillariophycidae</taxon>
        <taxon>Bacillariales</taxon>
        <taxon>Bacillariaceae</taxon>
        <taxon>Pseudo-nitzschia</taxon>
    </lineage>
</organism>
<evidence type="ECO:0000256" key="2">
    <source>
        <dbReference type="ARBA" id="ARBA00022803"/>
    </source>
</evidence>
<dbReference type="InterPro" id="IPR011990">
    <property type="entry name" value="TPR-like_helical_dom_sf"/>
</dbReference>
<dbReference type="PROSITE" id="PS50005">
    <property type="entry name" value="TPR"/>
    <property type="match status" value="4"/>
</dbReference>
<evidence type="ECO:0008006" key="6">
    <source>
        <dbReference type="Google" id="ProtNLM"/>
    </source>
</evidence>
<keyword evidence="2 3" id="KW-0802">TPR repeat</keyword>
<dbReference type="InterPro" id="IPR019734">
    <property type="entry name" value="TPR_rpt"/>
</dbReference>
<proteinExistence type="predicted"/>
<feature type="repeat" description="TPR" evidence="3">
    <location>
        <begin position="403"/>
        <end position="436"/>
    </location>
</feature>
<dbReference type="SMART" id="SM00028">
    <property type="entry name" value="TPR"/>
    <property type="match status" value="5"/>
</dbReference>
<evidence type="ECO:0000256" key="1">
    <source>
        <dbReference type="ARBA" id="ARBA00022737"/>
    </source>
</evidence>
<gene>
    <name evidence="5" type="ORF">PARE0329_LOCUS278</name>
</gene>
<feature type="region of interest" description="Disordered" evidence="4">
    <location>
        <begin position="26"/>
        <end position="87"/>
    </location>
</feature>
<evidence type="ECO:0000256" key="4">
    <source>
        <dbReference type="SAM" id="MobiDB-lite"/>
    </source>
</evidence>
<dbReference type="AlphaFoldDB" id="A0A7S0F7Q1"/>